<dbReference type="EMBL" id="LR798231">
    <property type="protein sequence ID" value="CAB5208990.1"/>
    <property type="molecule type" value="Genomic_DNA"/>
</dbReference>
<protein>
    <submittedName>
        <fullName evidence="1">Uncharacterized protein</fullName>
    </submittedName>
</protein>
<dbReference type="Gene3D" id="2.60.120.620">
    <property type="entry name" value="q2cbj1_9rhob like domain"/>
    <property type="match status" value="1"/>
</dbReference>
<gene>
    <name evidence="2" type="ORF">UFOVP181_278</name>
    <name evidence="1" type="ORF">UFOVP57_361</name>
</gene>
<dbReference type="InterPro" id="IPR012668">
    <property type="entry name" value="CHP02466"/>
</dbReference>
<reference evidence="1" key="1">
    <citation type="submission" date="2020-04" db="EMBL/GenBank/DDBJ databases">
        <authorList>
            <person name="Chiriac C."/>
            <person name="Salcher M."/>
            <person name="Ghai R."/>
            <person name="Kavagutti S V."/>
        </authorList>
    </citation>
    <scope>NUCLEOTIDE SEQUENCE</scope>
</reference>
<dbReference type="SUPFAM" id="SSF51197">
    <property type="entry name" value="Clavaminate synthase-like"/>
    <property type="match status" value="1"/>
</dbReference>
<accession>A0A6J5L0P3</accession>
<name>A0A6J5L0P3_9CAUD</name>
<dbReference type="Pfam" id="PF13759">
    <property type="entry name" value="2OG-FeII_Oxy_5"/>
    <property type="match status" value="1"/>
</dbReference>
<organism evidence="1">
    <name type="scientific">uncultured Caudovirales phage</name>
    <dbReference type="NCBI Taxonomy" id="2100421"/>
    <lineage>
        <taxon>Viruses</taxon>
        <taxon>Duplodnaviria</taxon>
        <taxon>Heunggongvirae</taxon>
        <taxon>Uroviricota</taxon>
        <taxon>Caudoviricetes</taxon>
        <taxon>Peduoviridae</taxon>
        <taxon>Maltschvirus</taxon>
        <taxon>Maltschvirus maltsch</taxon>
    </lineage>
</organism>
<proteinExistence type="predicted"/>
<sequence>MEVSHCFPIAFYSFSNAEIIEEVKTKLALEPNGMSCNYPSLNQTYNQELHKDPTWKFLIDWVDACLQEAQDHEIHDQNFGRIKISRMWANISLGKSGGGHTVHRHPNSLWSGIIYVTEGAPTKFLDPVYARSLSSIEVPSINNFDRLTITPKPGSLVIFPSFVQHYTDAHYDDNIRITIAFNTLPEKFTTGFAE</sequence>
<dbReference type="EMBL" id="LR796187">
    <property type="protein sequence ID" value="CAB4125960.1"/>
    <property type="molecule type" value="Genomic_DNA"/>
</dbReference>
<evidence type="ECO:0000313" key="1">
    <source>
        <dbReference type="EMBL" id="CAB4125960.1"/>
    </source>
</evidence>
<evidence type="ECO:0000313" key="2">
    <source>
        <dbReference type="EMBL" id="CAB5208990.1"/>
    </source>
</evidence>